<evidence type="ECO:0000313" key="4">
    <source>
        <dbReference type="EMBL" id="MRH77750.1"/>
    </source>
</evidence>
<dbReference type="AlphaFoldDB" id="A0A6N7QPX9"/>
<dbReference type="InterPro" id="IPR029052">
    <property type="entry name" value="Metallo-depent_PP-like"/>
</dbReference>
<comment type="caution">
    <text evidence="4">The sequence shown here is derived from an EMBL/GenBank/DDBJ whole genome shotgun (WGS) entry which is preliminary data.</text>
</comment>
<gene>
    <name evidence="4" type="ORF">GH984_03440</name>
</gene>
<dbReference type="EMBL" id="WJPP01000002">
    <property type="protein sequence ID" value="MRH77750.1"/>
    <property type="molecule type" value="Genomic_DNA"/>
</dbReference>
<dbReference type="InterPro" id="IPR000979">
    <property type="entry name" value="Phosphodiesterase_MJ0936/Vps29"/>
</dbReference>
<comment type="cofactor">
    <cofactor evidence="2">
        <name>a divalent metal cation</name>
        <dbReference type="ChEBI" id="CHEBI:60240"/>
    </cofactor>
</comment>
<dbReference type="GO" id="GO:0046872">
    <property type="term" value="F:metal ion binding"/>
    <property type="evidence" value="ECO:0007669"/>
    <property type="project" value="UniProtKB-KW"/>
</dbReference>
<name>A0A6N7QPX9_9GAMM</name>
<dbReference type="SUPFAM" id="SSF56300">
    <property type="entry name" value="Metallo-dependent phosphatases"/>
    <property type="match status" value="1"/>
</dbReference>
<keyword evidence="5" id="KW-1185">Reference proteome</keyword>
<dbReference type="Gene3D" id="3.60.21.10">
    <property type="match status" value="1"/>
</dbReference>
<keyword evidence="2" id="KW-0479">Metal-binding</keyword>
<reference evidence="4 5" key="1">
    <citation type="submission" date="2019-11" db="EMBL/GenBank/DDBJ databases">
        <authorList>
            <person name="Zhang X.Y."/>
        </authorList>
    </citation>
    <scope>NUCLEOTIDE SEQUENCE [LARGE SCALE GENOMIC DNA]</scope>
    <source>
        <strain evidence="4 5">C176</strain>
    </source>
</reference>
<comment type="similarity">
    <text evidence="1 2">Belongs to the metallophosphoesterase superfamily. YfcE family.</text>
</comment>
<sequence>MTKTPLKVALLADTHGFLDPRVAEVVGECDIAIHAGDVGGADILFALNPRQEVVAIRGNNDDAAHWPENEQDILANLAAEASVDLPGGRLKVVHGDDGGTVEQRHRRYRRQYADYRAVVYGHSHRQKLSCDEDPWLLNPGAAGRTRTQGGPSCLVLTCDEQNWQVEAKHFPKRSYRAHRPRAND</sequence>
<dbReference type="InterPro" id="IPR024654">
    <property type="entry name" value="Calcineurin-like_PHP_lpxH"/>
</dbReference>
<dbReference type="GO" id="GO:0016787">
    <property type="term" value="F:hydrolase activity"/>
    <property type="evidence" value="ECO:0007669"/>
    <property type="project" value="UniProtKB-UniRule"/>
</dbReference>
<dbReference type="Proteomes" id="UP000433788">
    <property type="component" value="Unassembled WGS sequence"/>
</dbReference>
<proteinExistence type="inferred from homology"/>
<dbReference type="NCBIfam" id="TIGR00040">
    <property type="entry name" value="yfcE"/>
    <property type="match status" value="1"/>
</dbReference>
<protein>
    <recommendedName>
        <fullName evidence="2">Phosphoesterase</fullName>
        <ecNumber evidence="2">3.1.4.-</ecNumber>
    </recommendedName>
</protein>
<evidence type="ECO:0000256" key="2">
    <source>
        <dbReference type="RuleBase" id="RU362039"/>
    </source>
</evidence>
<evidence type="ECO:0000256" key="1">
    <source>
        <dbReference type="ARBA" id="ARBA00008950"/>
    </source>
</evidence>
<dbReference type="RefSeq" id="WP_153718823.1">
    <property type="nucleotide sequence ID" value="NZ_WJPP01000002.1"/>
</dbReference>
<organism evidence="4 5">
    <name type="scientific">Spiribacter salilacus</name>
    <dbReference type="NCBI Taxonomy" id="2664894"/>
    <lineage>
        <taxon>Bacteria</taxon>
        <taxon>Pseudomonadati</taxon>
        <taxon>Pseudomonadota</taxon>
        <taxon>Gammaproteobacteria</taxon>
        <taxon>Chromatiales</taxon>
        <taxon>Ectothiorhodospiraceae</taxon>
        <taxon>Spiribacter</taxon>
    </lineage>
</organism>
<accession>A0A6N7QPX9</accession>
<dbReference type="EC" id="3.1.4.-" evidence="2"/>
<evidence type="ECO:0000313" key="5">
    <source>
        <dbReference type="Proteomes" id="UP000433788"/>
    </source>
</evidence>
<feature type="domain" description="Calcineurin-like phosphoesterase" evidence="3">
    <location>
        <begin position="6"/>
        <end position="160"/>
    </location>
</feature>
<dbReference type="Pfam" id="PF12850">
    <property type="entry name" value="Metallophos_2"/>
    <property type="match status" value="1"/>
</dbReference>
<evidence type="ECO:0000259" key="3">
    <source>
        <dbReference type="Pfam" id="PF12850"/>
    </source>
</evidence>